<proteinExistence type="inferred from homology"/>
<protein>
    <recommendedName>
        <fullName evidence="6">Oxidoreductase</fullName>
    </recommendedName>
</protein>
<sequence>MVRAYSFPGVAVITGAGGTGIGAAVAKAFASAGCERVAITDINESSLEKTRDAISSLHPNIRLVVRAGNMADEQFVEAFMNEVVSTFGRLDYAVNCVGILGDSGRSTETSTEDFDRITNINYRGCWLSSRAELKQMLKQDPLPSHDPSREPQRGSIVNIASQLGIVSRPGAPAYCASKSAIIGMTRADAIDYSADGIRVNCVCPGVIETPMTTGNEEVHARLQPAVDIAPMKRMGKPEEVADAVLFLCSTFASFVQGHALVVDGGYIIN</sequence>
<dbReference type="Pfam" id="PF13561">
    <property type="entry name" value="adh_short_C2"/>
    <property type="match status" value="1"/>
</dbReference>
<dbReference type="PRINTS" id="PR00081">
    <property type="entry name" value="GDHRDH"/>
</dbReference>
<dbReference type="SUPFAM" id="SSF51735">
    <property type="entry name" value="NAD(P)-binding Rossmann-fold domains"/>
    <property type="match status" value="1"/>
</dbReference>
<dbReference type="EMBL" id="JAIBSC010000026">
    <property type="protein sequence ID" value="KAH1907610.1"/>
    <property type="molecule type" value="Genomic_DNA"/>
</dbReference>
<dbReference type="FunFam" id="3.40.50.720:FF:000084">
    <property type="entry name" value="Short-chain dehydrogenase reductase"/>
    <property type="match status" value="1"/>
</dbReference>
<keyword evidence="2" id="KW-0521">NADP</keyword>
<dbReference type="InterPro" id="IPR036291">
    <property type="entry name" value="NAD(P)-bd_dom_sf"/>
</dbReference>
<reference evidence="4" key="1">
    <citation type="submission" date="2021-08" db="EMBL/GenBank/DDBJ databases">
        <title>Global Aspergillus fumigatus from environmental and clinical sources.</title>
        <authorList>
            <person name="Barber A."/>
            <person name="Sae-Ong T."/>
        </authorList>
    </citation>
    <scope>NUCLEOTIDE SEQUENCE</scope>
    <source>
        <strain evidence="4">NRZ-2016-071</strain>
    </source>
</reference>
<organism evidence="4 5">
    <name type="scientific">Aspergillus fumigatus</name>
    <name type="common">Neosartorya fumigata</name>
    <dbReference type="NCBI Taxonomy" id="746128"/>
    <lineage>
        <taxon>Eukaryota</taxon>
        <taxon>Fungi</taxon>
        <taxon>Dikarya</taxon>
        <taxon>Ascomycota</taxon>
        <taxon>Pezizomycotina</taxon>
        <taxon>Eurotiomycetes</taxon>
        <taxon>Eurotiomycetidae</taxon>
        <taxon>Eurotiales</taxon>
        <taxon>Aspergillaceae</taxon>
        <taxon>Aspergillus</taxon>
        <taxon>Aspergillus subgen. Fumigati</taxon>
    </lineage>
</organism>
<evidence type="ECO:0000256" key="1">
    <source>
        <dbReference type="ARBA" id="ARBA00006484"/>
    </source>
</evidence>
<comment type="similarity">
    <text evidence="1">Belongs to the short-chain dehydrogenases/reductases (SDR) family.</text>
</comment>
<name>A0A229WJZ4_ASPFM</name>
<dbReference type="CDD" id="cd05233">
    <property type="entry name" value="SDR_c"/>
    <property type="match status" value="1"/>
</dbReference>
<evidence type="ECO:0000313" key="5">
    <source>
        <dbReference type="Proteomes" id="UP000813423"/>
    </source>
</evidence>
<evidence type="ECO:0008006" key="6">
    <source>
        <dbReference type="Google" id="ProtNLM"/>
    </source>
</evidence>
<accession>A0A229WJZ4</accession>
<dbReference type="PRINTS" id="PR00080">
    <property type="entry name" value="SDRFAMILY"/>
</dbReference>
<dbReference type="InterPro" id="IPR002347">
    <property type="entry name" value="SDR_fam"/>
</dbReference>
<evidence type="ECO:0000256" key="2">
    <source>
        <dbReference type="ARBA" id="ARBA00022857"/>
    </source>
</evidence>
<dbReference type="PANTHER" id="PTHR24321:SF12">
    <property type="entry name" value="SHORT-CHAIN DEHYDROGENASE_REDUCTASE FAMILY, PUTATIVE (AFU_ORTHOLOGUE AFUA_5G14340)-RELATED"/>
    <property type="match status" value="1"/>
</dbReference>
<keyword evidence="3" id="KW-0560">Oxidoreductase</keyword>
<dbReference type="Proteomes" id="UP000813423">
    <property type="component" value="Unassembled WGS sequence"/>
</dbReference>
<dbReference type="AlphaFoldDB" id="A0A229WJZ4"/>
<evidence type="ECO:0000256" key="3">
    <source>
        <dbReference type="ARBA" id="ARBA00023002"/>
    </source>
</evidence>
<dbReference type="Gene3D" id="3.40.50.720">
    <property type="entry name" value="NAD(P)-binding Rossmann-like Domain"/>
    <property type="match status" value="1"/>
</dbReference>
<gene>
    <name evidence="4" type="ORF">KXV57_004100</name>
</gene>
<comment type="caution">
    <text evidence="4">The sequence shown here is derived from an EMBL/GenBank/DDBJ whole genome shotgun (WGS) entry which is preliminary data.</text>
</comment>
<evidence type="ECO:0000313" key="4">
    <source>
        <dbReference type="EMBL" id="KAH1907610.1"/>
    </source>
</evidence>
<dbReference type="PANTHER" id="PTHR24321">
    <property type="entry name" value="DEHYDROGENASES, SHORT CHAIN"/>
    <property type="match status" value="1"/>
</dbReference>
<dbReference type="GO" id="GO:0016491">
    <property type="term" value="F:oxidoreductase activity"/>
    <property type="evidence" value="ECO:0007669"/>
    <property type="project" value="UniProtKB-KW"/>
</dbReference>